<accession>A0ABQ1MQV2</accession>
<dbReference type="RefSeq" id="WP_188752935.1">
    <property type="nucleotide sequence ID" value="NZ_BMIK01000016.1"/>
</dbReference>
<evidence type="ECO:0000256" key="1">
    <source>
        <dbReference type="ARBA" id="ARBA00004141"/>
    </source>
</evidence>
<dbReference type="EMBL" id="BMIK01000016">
    <property type="protein sequence ID" value="GGC41375.1"/>
    <property type="molecule type" value="Genomic_DNA"/>
</dbReference>
<dbReference type="PANTHER" id="PTHR43701">
    <property type="entry name" value="MEMBRANE TRANSPORTER PROTEIN MJ0441-RELATED"/>
    <property type="match status" value="1"/>
</dbReference>
<evidence type="ECO:0000313" key="7">
    <source>
        <dbReference type="Proteomes" id="UP000597338"/>
    </source>
</evidence>
<dbReference type="PANTHER" id="PTHR43701:SF2">
    <property type="entry name" value="MEMBRANE TRANSPORTER PROTEIN YJNA-RELATED"/>
    <property type="match status" value="1"/>
</dbReference>
<comment type="subcellular location">
    <subcellularLocation>
        <location evidence="5">Cell membrane</location>
        <topology evidence="5">Multi-pass membrane protein</topology>
    </subcellularLocation>
    <subcellularLocation>
        <location evidence="1">Membrane</location>
        <topology evidence="1">Multi-pass membrane protein</topology>
    </subcellularLocation>
</comment>
<protein>
    <recommendedName>
        <fullName evidence="5">Probable membrane transporter protein</fullName>
    </recommendedName>
</protein>
<reference evidence="7" key="1">
    <citation type="journal article" date="2019" name="Int. J. Syst. Evol. Microbiol.">
        <title>The Global Catalogue of Microorganisms (GCM) 10K type strain sequencing project: providing services to taxonomists for standard genome sequencing and annotation.</title>
        <authorList>
            <consortium name="The Broad Institute Genomics Platform"/>
            <consortium name="The Broad Institute Genome Sequencing Center for Infectious Disease"/>
            <person name="Wu L."/>
            <person name="Ma J."/>
        </authorList>
    </citation>
    <scope>NUCLEOTIDE SEQUENCE [LARGE SCALE GENOMIC DNA]</scope>
    <source>
        <strain evidence="7">CGMCC 1.15342</strain>
    </source>
</reference>
<keyword evidence="5" id="KW-1003">Cell membrane</keyword>
<feature type="transmembrane region" description="Helical" evidence="5">
    <location>
        <begin position="40"/>
        <end position="65"/>
    </location>
</feature>
<feature type="transmembrane region" description="Helical" evidence="5">
    <location>
        <begin position="200"/>
        <end position="219"/>
    </location>
</feature>
<evidence type="ECO:0000313" key="6">
    <source>
        <dbReference type="EMBL" id="GGC41375.1"/>
    </source>
</evidence>
<name>A0ABQ1MQV2_9SPHI</name>
<feature type="transmembrane region" description="Helical" evidence="5">
    <location>
        <begin position="256"/>
        <end position="277"/>
    </location>
</feature>
<dbReference type="InterPro" id="IPR002781">
    <property type="entry name" value="TM_pro_TauE-like"/>
</dbReference>
<comment type="caution">
    <text evidence="6">The sequence shown here is derived from an EMBL/GenBank/DDBJ whole genome shotgun (WGS) entry which is preliminary data.</text>
</comment>
<evidence type="ECO:0000256" key="3">
    <source>
        <dbReference type="ARBA" id="ARBA00022989"/>
    </source>
</evidence>
<gene>
    <name evidence="6" type="primary">yunE</name>
    <name evidence="6" type="ORF">GCM10011386_36830</name>
</gene>
<feature type="transmembrane region" description="Helical" evidence="5">
    <location>
        <begin position="102"/>
        <end position="121"/>
    </location>
</feature>
<comment type="similarity">
    <text evidence="5">Belongs to the 4-toluene sulfonate uptake permease (TSUP) (TC 2.A.102) family.</text>
</comment>
<dbReference type="InterPro" id="IPR051598">
    <property type="entry name" value="TSUP/Inactive_protease-like"/>
</dbReference>
<keyword evidence="2 5" id="KW-0812">Transmembrane</keyword>
<evidence type="ECO:0000256" key="5">
    <source>
        <dbReference type="RuleBase" id="RU363041"/>
    </source>
</evidence>
<dbReference type="Pfam" id="PF01925">
    <property type="entry name" value="TauE"/>
    <property type="match status" value="1"/>
</dbReference>
<feature type="transmembrane region" description="Helical" evidence="5">
    <location>
        <begin position="226"/>
        <end position="244"/>
    </location>
</feature>
<feature type="transmembrane region" description="Helical" evidence="5">
    <location>
        <begin position="77"/>
        <end position="96"/>
    </location>
</feature>
<evidence type="ECO:0000256" key="4">
    <source>
        <dbReference type="ARBA" id="ARBA00023136"/>
    </source>
</evidence>
<feature type="transmembrane region" description="Helical" evidence="5">
    <location>
        <begin position="9"/>
        <end position="34"/>
    </location>
</feature>
<evidence type="ECO:0000256" key="2">
    <source>
        <dbReference type="ARBA" id="ARBA00022692"/>
    </source>
</evidence>
<dbReference type="Proteomes" id="UP000597338">
    <property type="component" value="Unassembled WGS sequence"/>
</dbReference>
<organism evidence="6 7">
    <name type="scientific">Parapedobacter defluvii</name>
    <dbReference type="NCBI Taxonomy" id="2045106"/>
    <lineage>
        <taxon>Bacteria</taxon>
        <taxon>Pseudomonadati</taxon>
        <taxon>Bacteroidota</taxon>
        <taxon>Sphingobacteriia</taxon>
        <taxon>Sphingobacteriales</taxon>
        <taxon>Sphingobacteriaceae</taxon>
        <taxon>Parapedobacter</taxon>
    </lineage>
</organism>
<sequence>MDPYIVTSLLIILIGFTVSSFGNLIGFGGGIFMVPILVTIFHYPLAIAVGSVMFSLIFSSLMATYRLRKEGHVDFKMGTLLEIPTMFGVILGSLLLSYLSTAGLEILFSVLVFILGLSFWLKKTTAEKASARPDLFSRMNQWKPGLVIQHTKMNLTYRASLWLILFFGLSAGTLAGLFGIGGGFMKTPIMLKVFKMPVKVATATALFMILITSITGSISHYLQGHILFSHVWPVIIGFTGGAIAGNRLTPSVSDEVLERLIGLGLILAALVMFANFYTHSGY</sequence>
<keyword evidence="7" id="KW-1185">Reference proteome</keyword>
<keyword evidence="3 5" id="KW-1133">Transmembrane helix</keyword>
<feature type="transmembrane region" description="Helical" evidence="5">
    <location>
        <begin position="159"/>
        <end position="180"/>
    </location>
</feature>
<keyword evidence="4 5" id="KW-0472">Membrane</keyword>
<proteinExistence type="inferred from homology"/>